<proteinExistence type="inferred from homology"/>
<evidence type="ECO:0000256" key="1">
    <source>
        <dbReference type="ARBA" id="ARBA00006432"/>
    </source>
</evidence>
<dbReference type="InterPro" id="IPR000873">
    <property type="entry name" value="AMP-dep_synth/lig_dom"/>
</dbReference>
<feature type="domain" description="AMP-dependent synthetase/ligase" evidence="3">
    <location>
        <begin position="95"/>
        <end position="254"/>
    </location>
</feature>
<evidence type="ECO:0000313" key="5">
    <source>
        <dbReference type="EMBL" id="MFF5296977.1"/>
    </source>
</evidence>
<feature type="domain" description="AMP-binding enzyme C-terminal" evidence="4">
    <location>
        <begin position="331"/>
        <end position="402"/>
    </location>
</feature>
<dbReference type="Proteomes" id="UP001602245">
    <property type="component" value="Unassembled WGS sequence"/>
</dbReference>
<accession>A0ABW6WUN7</accession>
<dbReference type="InterPro" id="IPR042099">
    <property type="entry name" value="ANL_N_sf"/>
</dbReference>
<evidence type="ECO:0000313" key="6">
    <source>
        <dbReference type="Proteomes" id="UP001602245"/>
    </source>
</evidence>
<dbReference type="EMBL" id="JBIAZU010000009">
    <property type="protein sequence ID" value="MFF5296977.1"/>
    <property type="molecule type" value="Genomic_DNA"/>
</dbReference>
<dbReference type="Pfam" id="PF00501">
    <property type="entry name" value="AMP-binding"/>
    <property type="match status" value="1"/>
</dbReference>
<reference evidence="5 6" key="1">
    <citation type="submission" date="2024-10" db="EMBL/GenBank/DDBJ databases">
        <title>The Natural Products Discovery Center: Release of the First 8490 Sequenced Strains for Exploring Actinobacteria Biosynthetic Diversity.</title>
        <authorList>
            <person name="Kalkreuter E."/>
            <person name="Kautsar S.A."/>
            <person name="Yang D."/>
            <person name="Bader C.D."/>
            <person name="Teijaro C.N."/>
            <person name="Fluegel L."/>
            <person name="Davis C.M."/>
            <person name="Simpson J.R."/>
            <person name="Lauterbach L."/>
            <person name="Steele A.D."/>
            <person name="Gui C."/>
            <person name="Meng S."/>
            <person name="Li G."/>
            <person name="Viehrig K."/>
            <person name="Ye F."/>
            <person name="Su P."/>
            <person name="Kiefer A.F."/>
            <person name="Nichols A."/>
            <person name="Cepeda A.J."/>
            <person name="Yan W."/>
            <person name="Fan B."/>
            <person name="Jiang Y."/>
            <person name="Adhikari A."/>
            <person name="Zheng C.-J."/>
            <person name="Schuster L."/>
            <person name="Cowan T.M."/>
            <person name="Smanski M.J."/>
            <person name="Chevrette M.G."/>
            <person name="De Carvalho L.P.S."/>
            <person name="Shen B."/>
        </authorList>
    </citation>
    <scope>NUCLEOTIDE SEQUENCE [LARGE SCALE GENOMIC DNA]</scope>
    <source>
        <strain evidence="5 6">NPDC000087</strain>
    </source>
</reference>
<dbReference type="Gene3D" id="3.30.300.30">
    <property type="match status" value="1"/>
</dbReference>
<dbReference type="PANTHER" id="PTHR43201:SF5">
    <property type="entry name" value="MEDIUM-CHAIN ACYL-COA LIGASE ACSF2, MITOCHONDRIAL"/>
    <property type="match status" value="1"/>
</dbReference>
<evidence type="ECO:0000259" key="4">
    <source>
        <dbReference type="Pfam" id="PF13193"/>
    </source>
</evidence>
<evidence type="ECO:0000259" key="3">
    <source>
        <dbReference type="Pfam" id="PF00501"/>
    </source>
</evidence>
<dbReference type="SUPFAM" id="SSF56801">
    <property type="entry name" value="Acetyl-CoA synthetase-like"/>
    <property type="match status" value="1"/>
</dbReference>
<organism evidence="5 6">
    <name type="scientific">Paractinoplanes globisporus</name>
    <dbReference type="NCBI Taxonomy" id="113565"/>
    <lineage>
        <taxon>Bacteria</taxon>
        <taxon>Bacillati</taxon>
        <taxon>Actinomycetota</taxon>
        <taxon>Actinomycetes</taxon>
        <taxon>Micromonosporales</taxon>
        <taxon>Micromonosporaceae</taxon>
        <taxon>Paractinoplanes</taxon>
    </lineage>
</organism>
<name>A0ABW6WUN7_9ACTN</name>
<evidence type="ECO:0000256" key="2">
    <source>
        <dbReference type="ARBA" id="ARBA00022598"/>
    </source>
</evidence>
<dbReference type="InterPro" id="IPR045851">
    <property type="entry name" value="AMP-bd_C_sf"/>
</dbReference>
<dbReference type="RefSeq" id="WP_020515844.1">
    <property type="nucleotide sequence ID" value="NZ_JBIAZU010000009.1"/>
</dbReference>
<dbReference type="Gene3D" id="3.40.50.12780">
    <property type="entry name" value="N-terminal domain of ligase-like"/>
    <property type="match status" value="1"/>
</dbReference>
<dbReference type="PANTHER" id="PTHR43201">
    <property type="entry name" value="ACYL-COA SYNTHETASE"/>
    <property type="match status" value="1"/>
</dbReference>
<dbReference type="InterPro" id="IPR025110">
    <property type="entry name" value="AMP-bd_C"/>
</dbReference>
<protein>
    <submittedName>
        <fullName evidence="5">AMP-binding protein</fullName>
    </submittedName>
</protein>
<dbReference type="Pfam" id="PF13193">
    <property type="entry name" value="AMP-binding_C"/>
    <property type="match status" value="1"/>
</dbReference>
<comment type="similarity">
    <text evidence="1">Belongs to the ATP-dependent AMP-binding enzyme family.</text>
</comment>
<keyword evidence="2" id="KW-0436">Ligase</keyword>
<gene>
    <name evidence="5" type="ORF">ACFY35_46740</name>
</gene>
<keyword evidence="6" id="KW-1185">Reference proteome</keyword>
<sequence>MSAGEDNRIVASGRRLTWRELPLADLPSPVAVLAATGLDALVAARQHAVQGTELVLSTPTRVDPELRDELADAGFTVVRLDDGDVTVVEKGRQRAAEPERLWLLTSGSTGRPKRVGHTLDSLTTVRGTQEPRTWLCPYSPGTYAWWQVVTLSLTQPGQDLVVIEPSQLDNWAQIASEHGVTAASGTPTFWRQAIYRDGEALARVPLRQITLGGEPVDQAILDQLREIFPAARISWIYASSELGASIVVHDGRAGFPREWLDRSAADRPSISVDGDELVIRSPYHGVGLTGAVRTGDRVEIIDGRVHIVGRLNSDEINVGGSKISAGLVRHVLTAHPQVAWARVTSRKAPIVGRMVQAEVVLAPTADRTVIDESALVKWCGDRLPDYGVPRRIRFLDEIPVKETLKSDV</sequence>
<comment type="caution">
    <text evidence="5">The sequence shown here is derived from an EMBL/GenBank/DDBJ whole genome shotgun (WGS) entry which is preliminary data.</text>
</comment>